<proteinExistence type="predicted"/>
<name>A0ABV8MV12_9NEIS</name>
<sequence length="252" mass="28559">MQQVLILVALAVSTASCELSLAFNDEPLLPYLAGSGPEILPQQPGIAVEMVQRVAADLGCTIRYYRMPNRRVLAETQSGRYDGAFMYSYNAERAVHLAYPEIDGHPDPSRRMTSLSYYAYRRQGSEVNWDGKRFSQLNGSVGVNLGWSVGNDLRNLGIPIEEALSTKQNFDKLRAGRIGAYATQDLAGDSALRNLGYKDIERLPLPISTKDYYLVFNRDFYHRNRPIVERFWKRLGAVRDEVLRQTAPRYTE</sequence>
<comment type="caution">
    <text evidence="1">The sequence shown here is derived from an EMBL/GenBank/DDBJ whole genome shotgun (WGS) entry which is preliminary data.</text>
</comment>
<evidence type="ECO:0000313" key="1">
    <source>
        <dbReference type="EMBL" id="MFC4160790.1"/>
    </source>
</evidence>
<keyword evidence="2" id="KW-1185">Reference proteome</keyword>
<dbReference type="Proteomes" id="UP001595791">
    <property type="component" value="Unassembled WGS sequence"/>
</dbReference>
<accession>A0ABV8MV12</accession>
<organism evidence="1 2">
    <name type="scientific">Chitinimonas lacunae</name>
    <dbReference type="NCBI Taxonomy" id="1963018"/>
    <lineage>
        <taxon>Bacteria</taxon>
        <taxon>Pseudomonadati</taxon>
        <taxon>Pseudomonadota</taxon>
        <taxon>Betaproteobacteria</taxon>
        <taxon>Neisseriales</taxon>
        <taxon>Chitinibacteraceae</taxon>
        <taxon>Chitinimonas</taxon>
    </lineage>
</organism>
<dbReference type="EMBL" id="JBHSBU010000001">
    <property type="protein sequence ID" value="MFC4160790.1"/>
    <property type="molecule type" value="Genomic_DNA"/>
</dbReference>
<evidence type="ECO:0000313" key="2">
    <source>
        <dbReference type="Proteomes" id="UP001595791"/>
    </source>
</evidence>
<protein>
    <submittedName>
        <fullName evidence="1">Substrate-binding periplasmic protein</fullName>
    </submittedName>
</protein>
<dbReference type="SUPFAM" id="SSF53850">
    <property type="entry name" value="Periplasmic binding protein-like II"/>
    <property type="match status" value="1"/>
</dbReference>
<dbReference type="Gene3D" id="3.40.190.10">
    <property type="entry name" value="Periplasmic binding protein-like II"/>
    <property type="match status" value="2"/>
</dbReference>
<reference evidence="2" key="1">
    <citation type="journal article" date="2019" name="Int. J. Syst. Evol. Microbiol.">
        <title>The Global Catalogue of Microorganisms (GCM) 10K type strain sequencing project: providing services to taxonomists for standard genome sequencing and annotation.</title>
        <authorList>
            <consortium name="The Broad Institute Genomics Platform"/>
            <consortium name="The Broad Institute Genome Sequencing Center for Infectious Disease"/>
            <person name="Wu L."/>
            <person name="Ma J."/>
        </authorList>
    </citation>
    <scope>NUCLEOTIDE SEQUENCE [LARGE SCALE GENOMIC DNA]</scope>
    <source>
        <strain evidence="2">LMG 29894</strain>
    </source>
</reference>
<gene>
    <name evidence="1" type="ORF">ACFOW7_15725</name>
</gene>
<dbReference type="RefSeq" id="WP_378166005.1">
    <property type="nucleotide sequence ID" value="NZ_JBHSBU010000001.1"/>
</dbReference>